<dbReference type="AlphaFoldDB" id="A0A6G0XEH7"/>
<reference evidence="1 2" key="1">
    <citation type="submission" date="2019-07" db="EMBL/GenBank/DDBJ databases">
        <title>Genomics analysis of Aphanomyces spp. identifies a new class of oomycete effector associated with host adaptation.</title>
        <authorList>
            <person name="Gaulin E."/>
        </authorList>
    </citation>
    <scope>NUCLEOTIDE SEQUENCE [LARGE SCALE GENOMIC DNA]</scope>
    <source>
        <strain evidence="1 2">ATCC 201684</strain>
    </source>
</reference>
<gene>
    <name evidence="1" type="ORF">Ae201684_005647</name>
</gene>
<name>A0A6G0XEH7_9STRA</name>
<keyword evidence="2" id="KW-1185">Reference proteome</keyword>
<comment type="caution">
    <text evidence="1">The sequence shown here is derived from an EMBL/GenBank/DDBJ whole genome shotgun (WGS) entry which is preliminary data.</text>
</comment>
<evidence type="ECO:0000313" key="2">
    <source>
        <dbReference type="Proteomes" id="UP000481153"/>
    </source>
</evidence>
<proteinExistence type="predicted"/>
<protein>
    <submittedName>
        <fullName evidence="1">Uncharacterized protein</fullName>
    </submittedName>
</protein>
<evidence type="ECO:0000313" key="1">
    <source>
        <dbReference type="EMBL" id="KAF0738535.1"/>
    </source>
</evidence>
<organism evidence="1 2">
    <name type="scientific">Aphanomyces euteiches</name>
    <dbReference type="NCBI Taxonomy" id="100861"/>
    <lineage>
        <taxon>Eukaryota</taxon>
        <taxon>Sar</taxon>
        <taxon>Stramenopiles</taxon>
        <taxon>Oomycota</taxon>
        <taxon>Saprolegniomycetes</taxon>
        <taxon>Saprolegniales</taxon>
        <taxon>Verrucalvaceae</taxon>
        <taxon>Aphanomyces</taxon>
    </lineage>
</organism>
<accession>A0A6G0XEH7</accession>
<dbReference type="Proteomes" id="UP000481153">
    <property type="component" value="Unassembled WGS sequence"/>
</dbReference>
<dbReference type="EMBL" id="VJMJ01000073">
    <property type="protein sequence ID" value="KAF0738535.1"/>
    <property type="molecule type" value="Genomic_DNA"/>
</dbReference>
<sequence>MAAEEAAPPAVTQKFIFEFASKRTNRPRQVLKSRNAFCSLRYLYYCLCWTNRFRGFSSKPWEIPRVARLAWSLTMTLTPAWKPPVEKNDHFEEIDVTKTHLK</sequence>